<dbReference type="RefSeq" id="WP_152170117.1">
    <property type="nucleotide sequence ID" value="NZ_CP045096.1"/>
</dbReference>
<gene>
    <name evidence="1" type="ORF">F9278_23690</name>
</gene>
<dbReference type="PANTHER" id="PTHR33498:SF1">
    <property type="entry name" value="TRANSPOSASE FOR INSERTION SEQUENCE ELEMENT IS1557"/>
    <property type="match status" value="1"/>
</dbReference>
<name>A0A5P8K5U8_9ACTN</name>
<dbReference type="InterPro" id="IPR047951">
    <property type="entry name" value="Transpos_ISL3"/>
</dbReference>
<dbReference type="EMBL" id="CP045096">
    <property type="protein sequence ID" value="QFQ98665.1"/>
    <property type="molecule type" value="Genomic_DNA"/>
</dbReference>
<organism evidence="1 2">
    <name type="scientific">Streptomyces phaeolivaceus</name>
    <dbReference type="NCBI Taxonomy" id="2653200"/>
    <lineage>
        <taxon>Bacteria</taxon>
        <taxon>Bacillati</taxon>
        <taxon>Actinomycetota</taxon>
        <taxon>Actinomycetes</taxon>
        <taxon>Kitasatosporales</taxon>
        <taxon>Streptomycetaceae</taxon>
        <taxon>Streptomyces</taxon>
    </lineage>
</organism>
<dbReference type="AlphaFoldDB" id="A0A5P8K5U8"/>
<proteinExistence type="predicted"/>
<protein>
    <recommendedName>
        <fullName evidence="3">Transposase</fullName>
    </recommendedName>
</protein>
<sequence>MVYELIAICDACKQAVADGEGSFSVDMAEVDRCSTNTRAWEILETAHEAPGVQSFDAASLMSYPEAACWHIDHAACDPSPNVNAYAIEVHRCRTWADLVLWTAYLWRGTSFVVVSLRVRRFVCAADSCPRKTFVEQVPGLTRRFGRRIERLRSTLVPVGLALAGRAGARMTDSFGAPVSRNTLLRLITSLPDSPTATPGVVGVDEYAQRKGQGSMIHRYTIWRNRHADDRRLRAVVDRANVA</sequence>
<evidence type="ECO:0008006" key="3">
    <source>
        <dbReference type="Google" id="ProtNLM"/>
    </source>
</evidence>
<evidence type="ECO:0000313" key="2">
    <source>
        <dbReference type="Proteomes" id="UP000327294"/>
    </source>
</evidence>
<reference evidence="1 2" key="1">
    <citation type="submission" date="2019-10" db="EMBL/GenBank/DDBJ databases">
        <title>Streptomyces sp. strain GY16 isolated from leaves of Broussonetia papyrifera.</title>
        <authorList>
            <person name="Mo P."/>
        </authorList>
    </citation>
    <scope>NUCLEOTIDE SEQUENCE [LARGE SCALE GENOMIC DNA]</scope>
    <source>
        <strain evidence="1 2">GY16</strain>
    </source>
</reference>
<dbReference type="PANTHER" id="PTHR33498">
    <property type="entry name" value="TRANSPOSASE FOR INSERTION SEQUENCE ELEMENT IS1557"/>
    <property type="match status" value="1"/>
</dbReference>
<accession>A0A5P8K5U8</accession>
<dbReference type="Proteomes" id="UP000327294">
    <property type="component" value="Chromosome"/>
</dbReference>
<evidence type="ECO:0000313" key="1">
    <source>
        <dbReference type="EMBL" id="QFQ98665.1"/>
    </source>
</evidence>
<keyword evidence="2" id="KW-1185">Reference proteome</keyword>
<dbReference type="KEGG" id="sphv:F9278_23690"/>